<dbReference type="OrthoDB" id="341486at2759"/>
<dbReference type="PANTHER" id="PTHR16453">
    <property type="entry name" value="WD40 DOMAIN-CONTAINING PROTEIN MIO FAMILY MEMBER"/>
    <property type="match status" value="1"/>
</dbReference>
<feature type="domain" description="GATOR2 complex protein MIO zinc-ribbon like" evidence="5">
    <location>
        <begin position="880"/>
        <end position="959"/>
    </location>
</feature>
<dbReference type="InterPro" id="IPR036322">
    <property type="entry name" value="WD40_repeat_dom_sf"/>
</dbReference>
<evidence type="ECO:0000259" key="5">
    <source>
        <dbReference type="Pfam" id="PF17034"/>
    </source>
</evidence>
<dbReference type="InterPro" id="IPR015943">
    <property type="entry name" value="WD40/YVTN_repeat-like_dom_sf"/>
</dbReference>
<dbReference type="Proteomes" id="UP000504636">
    <property type="component" value="Unplaced"/>
</dbReference>
<evidence type="ECO:0000256" key="4">
    <source>
        <dbReference type="SAM" id="MobiDB-lite"/>
    </source>
</evidence>
<dbReference type="Pfam" id="PF17034">
    <property type="entry name" value="zinc_ribbon_16"/>
    <property type="match status" value="1"/>
</dbReference>
<accession>A0A6A6Z9A8</accession>
<dbReference type="AlphaFoldDB" id="A0A6A6Z9A8"/>
<dbReference type="Pfam" id="PF21719">
    <property type="entry name" value="MIOS_a-sol"/>
    <property type="match status" value="1"/>
</dbReference>
<keyword evidence="3" id="KW-0677">Repeat</keyword>
<evidence type="ECO:0000313" key="8">
    <source>
        <dbReference type="Proteomes" id="UP000504636"/>
    </source>
</evidence>
<keyword evidence="8" id="KW-1185">Reference proteome</keyword>
<dbReference type="GO" id="GO:0005737">
    <property type="term" value="C:cytoplasm"/>
    <property type="evidence" value="ECO:0007669"/>
    <property type="project" value="TreeGrafter"/>
</dbReference>
<dbReference type="GeneID" id="54458193"/>
<evidence type="ECO:0000256" key="1">
    <source>
        <dbReference type="ARBA" id="ARBA00009713"/>
    </source>
</evidence>
<evidence type="ECO:0000259" key="6">
    <source>
        <dbReference type="Pfam" id="PF21719"/>
    </source>
</evidence>
<evidence type="ECO:0000313" key="9">
    <source>
        <dbReference type="RefSeq" id="XP_033584560.1"/>
    </source>
</evidence>
<dbReference type="InterPro" id="IPR001680">
    <property type="entry name" value="WD40_rpt"/>
</dbReference>
<dbReference type="InterPro" id="IPR049092">
    <property type="entry name" value="MIOS_a-sol"/>
</dbReference>
<feature type="domain" description="MIOS-like alpha-solenoid" evidence="6">
    <location>
        <begin position="485"/>
        <end position="718"/>
    </location>
</feature>
<organism evidence="7">
    <name type="scientific">Mytilinidion resinicola</name>
    <dbReference type="NCBI Taxonomy" id="574789"/>
    <lineage>
        <taxon>Eukaryota</taxon>
        <taxon>Fungi</taxon>
        <taxon>Dikarya</taxon>
        <taxon>Ascomycota</taxon>
        <taxon>Pezizomycotina</taxon>
        <taxon>Dothideomycetes</taxon>
        <taxon>Pleosporomycetidae</taxon>
        <taxon>Mytilinidiales</taxon>
        <taxon>Mytilinidiaceae</taxon>
        <taxon>Mytilinidion</taxon>
    </lineage>
</organism>
<dbReference type="GO" id="GO:1904263">
    <property type="term" value="P:positive regulation of TORC1 signaling"/>
    <property type="evidence" value="ECO:0007669"/>
    <property type="project" value="TreeGrafter"/>
</dbReference>
<sequence length="963" mass="108304">MEAAIRWSPHSTKQKPRFLIIDVAGNRLRLCQIDSFDQGKVQYKQLCQRDKLPNFTAFDWSKKDEYIVALGSASGEATIVEINADRPHSEYIHTFSIKHQRKCNSIAFSAKNCLATGLDRVRNDFCMNIYDLNTPSVAALQEPYRKLASSEAITSIKFFTGQPDTLIAGVSRQCIRLYDLRDSGGSSAAQFPTRQVHNVAIDPLDENYFISAGPTGDPAVSVWDKRFAARSTPGTPGEASQSGAVLDIQPVVDNTQSATIWSLRFSGTKRASFGVLSNTGELKVVELAQHSHKIESHLTQMPPQGISSWNSPHYTKTSHNLQYPYYDERHRQNESTRVIACDFMNVGSPVSGQCVLALRPNRDVELLRVPAPAALINVTVLDEIYRNRDIIAKPSQRHGTVAEDLTILQNKALGEKHSVTPNPKESLSERLDKFSIDQPKRTPSAINIQSSIHSSRELHEDLLTLAFPDVRVKLSDVLKVLETHKRRCQEGYNMDCRKNQEIVANDPWLVDMWGLISRLDLLSYEDGMIANGLDLTYLGVSSIWSNKLGSIDQRVIDVEEPSKSTFVTAVKIICKEKDFPEFQGVHTSFPEHRQLCLSICGWNLSTKGLREKCMALMDRGEYHKAIVLAVFKGYKDVALDLLRYAIQQKLLHTIGLAAVIACDSVNDEQRHMCSWMAEETDDPYLKALLAYFISGEWSTVTDMKQLSLTDRVGVALKYLDDERLGSFLHIAQSEAIVYGNVEGLILTGLTEQAMNIFEHYIAKFGDIQTAVLAMARTNPLYINDPRWSLWKDTYLSQMQTWRTFLERTHFIKEHNLYSVTREKRSLNKPSSPALSVRCHNCQMNLALRRDNKSKRDYVMADPHQPTPPSKRFLGRQSAGTSLSCPHCGAQMPRCGLCMMWLGSPDPAKPGAAAALAEEDSETRLMVFCMRCTHGFHGHHARDWFARHAMCPVPDCQCMCGLLK</sequence>
<protein>
    <submittedName>
        <fullName evidence="7 9">Uncharacterized protein</fullName>
    </submittedName>
</protein>
<reference evidence="9" key="2">
    <citation type="submission" date="2020-04" db="EMBL/GenBank/DDBJ databases">
        <authorList>
            <consortium name="NCBI Genome Project"/>
        </authorList>
    </citation>
    <scope>NUCLEOTIDE SEQUENCE</scope>
    <source>
        <strain evidence="9">CBS 304.34</strain>
    </source>
</reference>
<evidence type="ECO:0000313" key="7">
    <source>
        <dbReference type="EMBL" id="KAF2817596.1"/>
    </source>
</evidence>
<dbReference type="PANTHER" id="PTHR16453:SF9">
    <property type="entry name" value="GATOR COMPLEX PROTEIN MIOS"/>
    <property type="match status" value="1"/>
</dbReference>
<reference evidence="7 9" key="1">
    <citation type="journal article" date="2020" name="Stud. Mycol.">
        <title>101 Dothideomycetes genomes: a test case for predicting lifestyles and emergence of pathogens.</title>
        <authorList>
            <person name="Haridas S."/>
            <person name="Albert R."/>
            <person name="Binder M."/>
            <person name="Bloem J."/>
            <person name="Labutti K."/>
            <person name="Salamov A."/>
            <person name="Andreopoulos B."/>
            <person name="Baker S."/>
            <person name="Barry K."/>
            <person name="Bills G."/>
            <person name="Bluhm B."/>
            <person name="Cannon C."/>
            <person name="Castanera R."/>
            <person name="Culley D."/>
            <person name="Daum C."/>
            <person name="Ezra D."/>
            <person name="Gonzalez J."/>
            <person name="Henrissat B."/>
            <person name="Kuo A."/>
            <person name="Liang C."/>
            <person name="Lipzen A."/>
            <person name="Lutzoni F."/>
            <person name="Magnuson J."/>
            <person name="Mondo S."/>
            <person name="Nolan M."/>
            <person name="Ohm R."/>
            <person name="Pangilinan J."/>
            <person name="Park H.-J."/>
            <person name="Ramirez L."/>
            <person name="Alfaro M."/>
            <person name="Sun H."/>
            <person name="Tritt A."/>
            <person name="Yoshinaga Y."/>
            <person name="Zwiers L.-H."/>
            <person name="Turgeon B."/>
            <person name="Goodwin S."/>
            <person name="Spatafora J."/>
            <person name="Crous P."/>
            <person name="Grigoriev I."/>
        </authorList>
    </citation>
    <scope>NUCLEOTIDE SEQUENCE</scope>
    <source>
        <strain evidence="7 9">CBS 304.34</strain>
    </source>
</reference>
<dbReference type="Gene3D" id="2.130.10.10">
    <property type="entry name" value="YVTN repeat-like/Quinoprotein amine dehydrogenase"/>
    <property type="match status" value="1"/>
</dbReference>
<evidence type="ECO:0000256" key="2">
    <source>
        <dbReference type="ARBA" id="ARBA00022574"/>
    </source>
</evidence>
<gene>
    <name evidence="7 9" type="ORF">BDZ99DRAFT_431787</name>
</gene>
<dbReference type="SUPFAM" id="SSF50978">
    <property type="entry name" value="WD40 repeat-like"/>
    <property type="match status" value="1"/>
</dbReference>
<feature type="region of interest" description="Disordered" evidence="4">
    <location>
        <begin position="857"/>
        <end position="877"/>
    </location>
</feature>
<comment type="similarity">
    <text evidence="1">Belongs to the WD repeat mio family.</text>
</comment>
<dbReference type="SMART" id="SM00320">
    <property type="entry name" value="WD40"/>
    <property type="match status" value="3"/>
</dbReference>
<dbReference type="EMBL" id="MU003692">
    <property type="protein sequence ID" value="KAF2817596.1"/>
    <property type="molecule type" value="Genomic_DNA"/>
</dbReference>
<keyword evidence="2" id="KW-0853">WD repeat</keyword>
<proteinExistence type="inferred from homology"/>
<evidence type="ECO:0000256" key="3">
    <source>
        <dbReference type="ARBA" id="ARBA00022737"/>
    </source>
</evidence>
<dbReference type="InterPro" id="IPR031488">
    <property type="entry name" value="Zn_ribbon_mio"/>
</dbReference>
<dbReference type="RefSeq" id="XP_033584560.1">
    <property type="nucleotide sequence ID" value="XM_033717300.1"/>
</dbReference>
<dbReference type="InterPro" id="IPR037593">
    <property type="entry name" value="MIOS/Sea4"/>
</dbReference>
<reference evidence="9" key="3">
    <citation type="submission" date="2025-04" db="UniProtKB">
        <authorList>
            <consortium name="RefSeq"/>
        </authorList>
    </citation>
    <scope>IDENTIFICATION</scope>
    <source>
        <strain evidence="9">CBS 304.34</strain>
    </source>
</reference>
<name>A0A6A6Z9A8_9PEZI</name>